<dbReference type="Proteomes" id="UP000838412">
    <property type="component" value="Chromosome 1"/>
</dbReference>
<sequence>MARLRNDSDLKLSFPHAPETQAKAVFDLLFEEKVDVSAIDMVQSLGKGAFDLSFTSVAVRRRVFQALRAKPELAVSSYGGDDVVVITATSIPGSLDDGVVRRWLSQFCTVQSARFCTYISHPTVKNGHRQYRVLLKAGRHVPGVTYMGGRPVFFRYVGQPLICGKCNEVGHIARDCQHIVCSKCRGLGHRAPDCPNEVRCSECHNTGHVARACTVSSARVQMSSSWTAVVKASLATAGPAPAVKASVLPAPGTSSSPGEGAEVGIGSPPPLEEDDKFLEEEDDEAAADASGSDSSRSGSDWTTVQRKKKKKRKSPSLTQAKGRAASFELGLSASGLLGSAAKSAGTSDIVPADAPASAGPSSSSAAVEAVPETVRAAVNAAAVLSDASVASGDLFVDASADVSAGRQARLRCPLSPAESVFDANIENMQQTAYQSNSKRPAPLDDQAEAPVGNKRRSEPLRRSGSQSDDIESFDSPIRVSLPPSPVIDVEEFSSSSVETTV</sequence>
<feature type="region of interest" description="Disordered" evidence="2">
    <location>
        <begin position="342"/>
        <end position="369"/>
    </location>
</feature>
<feature type="compositionally biased region" description="Basic residues" evidence="2">
    <location>
        <begin position="305"/>
        <end position="314"/>
    </location>
</feature>
<evidence type="ECO:0000313" key="4">
    <source>
        <dbReference type="EMBL" id="CAH1233574.1"/>
    </source>
</evidence>
<dbReference type="PANTHER" id="PTHR22639">
    <property type="entry name" value="GAG-RELATED PROTEIN"/>
    <property type="match status" value="1"/>
</dbReference>
<keyword evidence="1" id="KW-0862">Zinc</keyword>
<dbReference type="Gene3D" id="4.10.60.10">
    <property type="entry name" value="Zinc finger, CCHC-type"/>
    <property type="match status" value="1"/>
</dbReference>
<feature type="region of interest" description="Disordered" evidence="2">
    <location>
        <begin position="248"/>
        <end position="321"/>
    </location>
</feature>
<proteinExistence type="predicted"/>
<evidence type="ECO:0000313" key="5">
    <source>
        <dbReference type="Proteomes" id="UP000838412"/>
    </source>
</evidence>
<gene>
    <name evidence="4" type="primary">ZCCHC3</name>
    <name evidence="4" type="ORF">BLAG_LOCUS2296</name>
</gene>
<dbReference type="GO" id="GO:0003690">
    <property type="term" value="F:double-stranded DNA binding"/>
    <property type="evidence" value="ECO:0007669"/>
    <property type="project" value="InterPro"/>
</dbReference>
<feature type="compositionally biased region" description="Low complexity" evidence="2">
    <location>
        <begin position="287"/>
        <end position="300"/>
    </location>
</feature>
<evidence type="ECO:0000256" key="2">
    <source>
        <dbReference type="SAM" id="MobiDB-lite"/>
    </source>
</evidence>
<dbReference type="AlphaFoldDB" id="A0A8J9W5C3"/>
<keyword evidence="5" id="KW-1185">Reference proteome</keyword>
<dbReference type="SMART" id="SM00343">
    <property type="entry name" value="ZnF_C2HC"/>
    <property type="match status" value="3"/>
</dbReference>
<dbReference type="Pfam" id="PF00098">
    <property type="entry name" value="zf-CCHC"/>
    <property type="match status" value="2"/>
</dbReference>
<keyword evidence="1" id="KW-0863">Zinc-finger</keyword>
<reference evidence="4" key="1">
    <citation type="submission" date="2022-01" db="EMBL/GenBank/DDBJ databases">
        <authorList>
            <person name="Braso-Vives M."/>
        </authorList>
    </citation>
    <scope>NUCLEOTIDE SEQUENCE</scope>
</reference>
<feature type="compositionally biased region" description="Polar residues" evidence="2">
    <location>
        <begin position="428"/>
        <end position="438"/>
    </location>
</feature>
<protein>
    <submittedName>
        <fullName evidence="4">ZCCHC3 protein</fullName>
    </submittedName>
</protein>
<feature type="compositionally biased region" description="Low complexity" evidence="2">
    <location>
        <begin position="492"/>
        <end position="501"/>
    </location>
</feature>
<dbReference type="GO" id="GO:0008270">
    <property type="term" value="F:zinc ion binding"/>
    <property type="evidence" value="ECO:0007669"/>
    <property type="project" value="UniProtKB-KW"/>
</dbReference>
<dbReference type="PROSITE" id="PS50158">
    <property type="entry name" value="ZF_CCHC"/>
    <property type="match status" value="1"/>
</dbReference>
<feature type="region of interest" description="Disordered" evidence="2">
    <location>
        <begin position="428"/>
        <end position="501"/>
    </location>
</feature>
<dbReference type="InterPro" id="IPR001878">
    <property type="entry name" value="Znf_CCHC"/>
</dbReference>
<accession>A0A8J9W5C3</accession>
<dbReference type="OrthoDB" id="10064617at2759"/>
<dbReference type="PANTHER" id="PTHR22639:SF3">
    <property type="entry name" value="ZINC FINGER CCHC DOMAIN-CONTAINING PROTEIN 3"/>
    <property type="match status" value="1"/>
</dbReference>
<dbReference type="InterPro" id="IPR036875">
    <property type="entry name" value="Znf_CCHC_sf"/>
</dbReference>
<keyword evidence="1" id="KW-0479">Metal-binding</keyword>
<dbReference type="SUPFAM" id="SSF57756">
    <property type="entry name" value="Retrovirus zinc finger-like domains"/>
    <property type="match status" value="1"/>
</dbReference>
<evidence type="ECO:0000259" key="3">
    <source>
        <dbReference type="PROSITE" id="PS50158"/>
    </source>
</evidence>
<organism evidence="4 5">
    <name type="scientific">Branchiostoma lanceolatum</name>
    <name type="common">Common lancelet</name>
    <name type="synonym">Amphioxus lanceolatum</name>
    <dbReference type="NCBI Taxonomy" id="7740"/>
    <lineage>
        <taxon>Eukaryota</taxon>
        <taxon>Metazoa</taxon>
        <taxon>Chordata</taxon>
        <taxon>Cephalochordata</taxon>
        <taxon>Leptocardii</taxon>
        <taxon>Amphioxiformes</taxon>
        <taxon>Branchiostomatidae</taxon>
        <taxon>Branchiostoma</taxon>
    </lineage>
</organism>
<name>A0A8J9W5C3_BRALA</name>
<feature type="domain" description="CCHC-type" evidence="3">
    <location>
        <begin position="163"/>
        <end position="176"/>
    </location>
</feature>
<dbReference type="GO" id="GO:0002218">
    <property type="term" value="P:activation of innate immune response"/>
    <property type="evidence" value="ECO:0007669"/>
    <property type="project" value="InterPro"/>
</dbReference>
<dbReference type="InterPro" id="IPR042509">
    <property type="entry name" value="ZCCHC3"/>
</dbReference>
<feature type="compositionally biased region" description="Acidic residues" evidence="2">
    <location>
        <begin position="271"/>
        <end position="286"/>
    </location>
</feature>
<dbReference type="GO" id="GO:0003723">
    <property type="term" value="F:RNA binding"/>
    <property type="evidence" value="ECO:0007669"/>
    <property type="project" value="InterPro"/>
</dbReference>
<dbReference type="EMBL" id="OV696686">
    <property type="protein sequence ID" value="CAH1233574.1"/>
    <property type="molecule type" value="Genomic_DNA"/>
</dbReference>
<evidence type="ECO:0000256" key="1">
    <source>
        <dbReference type="PROSITE-ProRule" id="PRU00047"/>
    </source>
</evidence>